<dbReference type="SUPFAM" id="SSF55811">
    <property type="entry name" value="Nudix"/>
    <property type="match status" value="1"/>
</dbReference>
<dbReference type="Proteomes" id="UP000243799">
    <property type="component" value="Unassembled WGS sequence"/>
</dbReference>
<dbReference type="InterPro" id="IPR050241">
    <property type="entry name" value="NAD-cap_RNA_hydrolase_NudC"/>
</dbReference>
<dbReference type="PANTHER" id="PTHR42904">
    <property type="entry name" value="NUDIX HYDROLASE, NUDC SUBFAMILY"/>
    <property type="match status" value="1"/>
</dbReference>
<evidence type="ECO:0000256" key="4">
    <source>
        <dbReference type="ARBA" id="ARBA00012381"/>
    </source>
</evidence>
<dbReference type="InterPro" id="IPR020084">
    <property type="entry name" value="NUDIX_hydrolase_CS"/>
</dbReference>
<evidence type="ECO:0000259" key="10">
    <source>
        <dbReference type="PROSITE" id="PS51462"/>
    </source>
</evidence>
<dbReference type="InterPro" id="IPR049734">
    <property type="entry name" value="NudC-like_C"/>
</dbReference>
<evidence type="ECO:0000256" key="5">
    <source>
        <dbReference type="ARBA" id="ARBA00022723"/>
    </source>
</evidence>
<dbReference type="GO" id="GO:0005829">
    <property type="term" value="C:cytosol"/>
    <property type="evidence" value="ECO:0007669"/>
    <property type="project" value="TreeGrafter"/>
</dbReference>
<sequence length="346" mass="37769">MNGAMSAPFEFGALPALSRSGADRQENLRGDRERLLSRWPDARVVLVGHATRTPVRAVSAGSDSGGQYTLSTRKALSFGDEPPEDALFLGEWDGTDYWALPGEPEDTGKTERVRGGWGFWEEVPAADGELWVELRGHGHKLDDASAGLLTTAVALRNWHRRARFCARCGEAAARTQFGWASWCASCEREEYPRTDPAVICLVHDDVGTNGKHVLLARQPMWPRGRYSVLAGFVEAGESLEGCVEREIREEVGAEVWGIRYLGSQPWPFPRSIMLGFAARADASAPLRPADGEIEEANWYSRAEVRAALAADEIHEPGFEAEPGALLLPGNSSIAKVMLNAWAAAEA</sequence>
<accession>A0A1I1BLE4</accession>
<name>A0A1I1BLE4_9PSEU</name>
<keyword evidence="7" id="KW-0460">Magnesium</keyword>
<dbReference type="EC" id="3.6.1.22" evidence="4"/>
<comment type="cofactor">
    <cofactor evidence="2">
        <name>Zn(2+)</name>
        <dbReference type="ChEBI" id="CHEBI:29105"/>
    </cofactor>
</comment>
<gene>
    <name evidence="11" type="ORF">SAMN05216266_11548</name>
</gene>
<dbReference type="PANTHER" id="PTHR42904:SF6">
    <property type="entry name" value="NAD-CAPPED RNA HYDROLASE NUDT12"/>
    <property type="match status" value="1"/>
</dbReference>
<dbReference type="Gene3D" id="3.90.79.20">
    <property type="match status" value="1"/>
</dbReference>
<comment type="cofactor">
    <cofactor evidence="1">
        <name>Mg(2+)</name>
        <dbReference type="ChEBI" id="CHEBI:18420"/>
    </cofactor>
</comment>
<dbReference type="InterPro" id="IPR015797">
    <property type="entry name" value="NUDIX_hydrolase-like_dom_sf"/>
</dbReference>
<proteinExistence type="inferred from homology"/>
<dbReference type="NCBIfam" id="NF001299">
    <property type="entry name" value="PRK00241.1"/>
    <property type="match status" value="1"/>
</dbReference>
<evidence type="ECO:0000313" key="11">
    <source>
        <dbReference type="EMBL" id="SFB51219.1"/>
    </source>
</evidence>
<dbReference type="AlphaFoldDB" id="A0A1I1BLE4"/>
<evidence type="ECO:0000256" key="3">
    <source>
        <dbReference type="ARBA" id="ARBA00009595"/>
    </source>
</evidence>
<dbReference type="PROSITE" id="PS51462">
    <property type="entry name" value="NUDIX"/>
    <property type="match status" value="1"/>
</dbReference>
<protein>
    <recommendedName>
        <fullName evidence="4">NAD(+) diphosphatase</fullName>
        <ecNumber evidence="4">3.6.1.22</ecNumber>
    </recommendedName>
</protein>
<reference evidence="12" key="1">
    <citation type="submission" date="2016-10" db="EMBL/GenBank/DDBJ databases">
        <authorList>
            <person name="Varghese N."/>
            <person name="Submissions S."/>
        </authorList>
    </citation>
    <scope>NUCLEOTIDE SEQUENCE [LARGE SCALE GENOMIC DNA]</scope>
    <source>
        <strain evidence="12">CGMCC 4.3568</strain>
    </source>
</reference>
<evidence type="ECO:0000256" key="8">
    <source>
        <dbReference type="ARBA" id="ARBA00023027"/>
    </source>
</evidence>
<evidence type="ECO:0000256" key="6">
    <source>
        <dbReference type="ARBA" id="ARBA00022801"/>
    </source>
</evidence>
<dbReference type="Gene3D" id="3.90.79.10">
    <property type="entry name" value="Nucleoside Triphosphate Pyrophosphohydrolase"/>
    <property type="match status" value="1"/>
</dbReference>
<keyword evidence="5" id="KW-0479">Metal-binding</keyword>
<comment type="catalytic activity">
    <reaction evidence="9">
        <text>a 5'-end NAD(+)-phospho-ribonucleoside in mRNA + H2O = a 5'-end phospho-adenosine-phospho-ribonucleoside in mRNA + beta-nicotinamide D-ribonucleotide + 2 H(+)</text>
        <dbReference type="Rhea" id="RHEA:60876"/>
        <dbReference type="Rhea" id="RHEA-COMP:15698"/>
        <dbReference type="Rhea" id="RHEA-COMP:15719"/>
        <dbReference type="ChEBI" id="CHEBI:14649"/>
        <dbReference type="ChEBI" id="CHEBI:15377"/>
        <dbReference type="ChEBI" id="CHEBI:15378"/>
        <dbReference type="ChEBI" id="CHEBI:144029"/>
        <dbReference type="ChEBI" id="CHEBI:144051"/>
    </reaction>
    <physiologicalReaction direction="left-to-right" evidence="9">
        <dbReference type="Rhea" id="RHEA:60877"/>
    </physiologicalReaction>
</comment>
<evidence type="ECO:0000256" key="1">
    <source>
        <dbReference type="ARBA" id="ARBA00001946"/>
    </source>
</evidence>
<keyword evidence="12" id="KW-1185">Reference proteome</keyword>
<evidence type="ECO:0000256" key="9">
    <source>
        <dbReference type="ARBA" id="ARBA00023679"/>
    </source>
</evidence>
<dbReference type="CDD" id="cd03429">
    <property type="entry name" value="NUDIX_NADH_pyrophosphatase_Nudt13"/>
    <property type="match status" value="1"/>
</dbReference>
<evidence type="ECO:0000256" key="7">
    <source>
        <dbReference type="ARBA" id="ARBA00022842"/>
    </source>
</evidence>
<dbReference type="InterPro" id="IPR015375">
    <property type="entry name" value="NADH_PPase-like_N"/>
</dbReference>
<evidence type="ECO:0000256" key="2">
    <source>
        <dbReference type="ARBA" id="ARBA00001947"/>
    </source>
</evidence>
<evidence type="ECO:0000313" key="12">
    <source>
        <dbReference type="Proteomes" id="UP000243799"/>
    </source>
</evidence>
<organism evidence="11 12">
    <name type="scientific">Amycolatopsis marina</name>
    <dbReference type="NCBI Taxonomy" id="490629"/>
    <lineage>
        <taxon>Bacteria</taxon>
        <taxon>Bacillati</taxon>
        <taxon>Actinomycetota</taxon>
        <taxon>Actinomycetes</taxon>
        <taxon>Pseudonocardiales</taxon>
        <taxon>Pseudonocardiaceae</taxon>
        <taxon>Amycolatopsis</taxon>
    </lineage>
</organism>
<feature type="domain" description="Nudix hydrolase" evidence="10">
    <location>
        <begin position="192"/>
        <end position="322"/>
    </location>
</feature>
<dbReference type="Pfam" id="PF09296">
    <property type="entry name" value="NUDIX-like"/>
    <property type="match status" value="1"/>
</dbReference>
<dbReference type="GO" id="GO:0019677">
    <property type="term" value="P:NAD+ catabolic process"/>
    <property type="evidence" value="ECO:0007669"/>
    <property type="project" value="TreeGrafter"/>
</dbReference>
<dbReference type="EMBL" id="FOKG01000015">
    <property type="protein sequence ID" value="SFB51219.1"/>
    <property type="molecule type" value="Genomic_DNA"/>
</dbReference>
<comment type="similarity">
    <text evidence="3">Belongs to the Nudix hydrolase family. NudC subfamily.</text>
</comment>
<dbReference type="Pfam" id="PF00293">
    <property type="entry name" value="NUDIX"/>
    <property type="match status" value="1"/>
</dbReference>
<dbReference type="GO" id="GO:0035529">
    <property type="term" value="F:NADH pyrophosphatase activity"/>
    <property type="evidence" value="ECO:0007669"/>
    <property type="project" value="TreeGrafter"/>
</dbReference>
<dbReference type="PROSITE" id="PS00893">
    <property type="entry name" value="NUDIX_BOX"/>
    <property type="match status" value="1"/>
</dbReference>
<dbReference type="STRING" id="490629.SAMN05216266_11548"/>
<keyword evidence="8" id="KW-0520">NAD</keyword>
<dbReference type="InterPro" id="IPR000086">
    <property type="entry name" value="NUDIX_hydrolase_dom"/>
</dbReference>
<dbReference type="GO" id="GO:0046872">
    <property type="term" value="F:metal ion binding"/>
    <property type="evidence" value="ECO:0007669"/>
    <property type="project" value="UniProtKB-KW"/>
</dbReference>
<keyword evidence="6" id="KW-0378">Hydrolase</keyword>
<dbReference type="GO" id="GO:0006742">
    <property type="term" value="P:NADP+ catabolic process"/>
    <property type="evidence" value="ECO:0007669"/>
    <property type="project" value="TreeGrafter"/>
</dbReference>